<dbReference type="EMBL" id="CABR01000142">
    <property type="protein sequence ID" value="CBI11409.1"/>
    <property type="molecule type" value="Genomic_DNA"/>
</dbReference>
<accession>E6QVY6</accession>
<evidence type="ECO:0000313" key="1">
    <source>
        <dbReference type="EMBL" id="CBI11409.1"/>
    </source>
</evidence>
<proteinExistence type="predicted"/>
<name>E6QVY6_9ZZZZ</name>
<sequence length="58" mass="7059">MLNHLCLHSSQHYLRRIHSQPNSYPQGSLLYARHTIRKYEYRSNRIEQSSLNTSIRRF</sequence>
<comment type="caution">
    <text evidence="1">The sequence shown here is derived from an EMBL/GenBank/DDBJ whole genome shotgun (WGS) entry which is preliminary data.</text>
</comment>
<dbReference type="AlphaFoldDB" id="E6QVY6"/>
<gene>
    <name evidence="1" type="ORF">CARN7_2236</name>
</gene>
<organism evidence="1">
    <name type="scientific">mine drainage metagenome</name>
    <dbReference type="NCBI Taxonomy" id="410659"/>
    <lineage>
        <taxon>unclassified sequences</taxon>
        <taxon>metagenomes</taxon>
        <taxon>ecological metagenomes</taxon>
    </lineage>
</organism>
<protein>
    <submittedName>
        <fullName evidence="1">Uncharacterized protein</fullName>
    </submittedName>
</protein>
<reference evidence="1" key="1">
    <citation type="submission" date="2009-10" db="EMBL/GenBank/DDBJ databases">
        <title>Diversity of trophic interactions inside an arsenic-rich microbial ecosystem.</title>
        <authorList>
            <person name="Bertin P.N."/>
            <person name="Heinrich-Salmeron A."/>
            <person name="Pelletier E."/>
            <person name="Goulhen-Chollet F."/>
            <person name="Arsene-Ploetze F."/>
            <person name="Gallien S."/>
            <person name="Calteau A."/>
            <person name="Vallenet D."/>
            <person name="Casiot C."/>
            <person name="Chane-Woon-Ming B."/>
            <person name="Giloteaux L."/>
            <person name="Barakat M."/>
            <person name="Bonnefoy V."/>
            <person name="Bruneel O."/>
            <person name="Chandler M."/>
            <person name="Cleiss J."/>
            <person name="Duran R."/>
            <person name="Elbaz-Poulichet F."/>
            <person name="Fonknechten N."/>
            <person name="Lauga B."/>
            <person name="Mornico D."/>
            <person name="Ortet P."/>
            <person name="Schaeffer C."/>
            <person name="Siguier P."/>
            <person name="Alexander Thil Smith A."/>
            <person name="Van Dorsselaer A."/>
            <person name="Weissenbach J."/>
            <person name="Medigue C."/>
            <person name="Le Paslier D."/>
        </authorList>
    </citation>
    <scope>NUCLEOTIDE SEQUENCE</scope>
</reference>